<dbReference type="EMBL" id="WOWS01000002">
    <property type="protein sequence ID" value="MUU78234.1"/>
    <property type="molecule type" value="Genomic_DNA"/>
</dbReference>
<evidence type="ECO:0000256" key="1">
    <source>
        <dbReference type="SAM" id="Phobius"/>
    </source>
</evidence>
<accession>A0A6L6UBW0</accession>
<keyword evidence="1" id="KW-0812">Transmembrane</keyword>
<keyword evidence="1" id="KW-1133">Transmembrane helix</keyword>
<sequence>MKKEKLHNITATGFKTPEHYFDTFEAQLQKRINNDTGLDAIETPGFTVPKNYFDNFESAVLETINTKAEKPVIQLKPKSTFYYFAGIAASFILLFSLVFNNKEITINSIETTSIENYLYQEEYSNEELASLFNTDDISESDFIDVTISDETLYDYFESLDTEDFISD</sequence>
<keyword evidence="3" id="KW-1185">Reference proteome</keyword>
<evidence type="ECO:0000313" key="3">
    <source>
        <dbReference type="Proteomes" id="UP000478208"/>
    </source>
</evidence>
<comment type="caution">
    <text evidence="2">The sequence shown here is derived from an EMBL/GenBank/DDBJ whole genome shotgun (WGS) entry which is preliminary data.</text>
</comment>
<reference evidence="2 3" key="1">
    <citation type="submission" date="2019-12" db="EMBL/GenBank/DDBJ databases">
        <authorList>
            <person name="Li J."/>
        </authorList>
    </citation>
    <scope>NUCLEOTIDE SEQUENCE [LARGE SCALE GENOMIC DNA]</scope>
    <source>
        <strain evidence="2 3">HL2-2</strain>
    </source>
</reference>
<proteinExistence type="predicted"/>
<dbReference type="RefSeq" id="WP_157363127.1">
    <property type="nucleotide sequence ID" value="NZ_WOWS01000002.1"/>
</dbReference>
<protein>
    <submittedName>
        <fullName evidence="2">Uncharacterized protein</fullName>
    </submittedName>
</protein>
<gene>
    <name evidence="2" type="ORF">GN138_07240</name>
</gene>
<name>A0A6L6UBW0_9FLAO</name>
<evidence type="ECO:0000313" key="2">
    <source>
        <dbReference type="EMBL" id="MUU78234.1"/>
    </source>
</evidence>
<organism evidence="2 3">
    <name type="scientific">Winogradskyella endarachnes</name>
    <dbReference type="NCBI Taxonomy" id="2681965"/>
    <lineage>
        <taxon>Bacteria</taxon>
        <taxon>Pseudomonadati</taxon>
        <taxon>Bacteroidota</taxon>
        <taxon>Flavobacteriia</taxon>
        <taxon>Flavobacteriales</taxon>
        <taxon>Flavobacteriaceae</taxon>
        <taxon>Winogradskyella</taxon>
    </lineage>
</organism>
<keyword evidence="1" id="KW-0472">Membrane</keyword>
<dbReference type="AlphaFoldDB" id="A0A6L6UBW0"/>
<feature type="transmembrane region" description="Helical" evidence="1">
    <location>
        <begin position="80"/>
        <end position="99"/>
    </location>
</feature>
<dbReference type="Proteomes" id="UP000478208">
    <property type="component" value="Unassembled WGS sequence"/>
</dbReference>